<organism evidence="1">
    <name type="scientific">Candidatus Caldatribacterium saccharofermentans</name>
    <dbReference type="NCBI Taxonomy" id="1454753"/>
    <lineage>
        <taxon>Bacteria</taxon>
        <taxon>Pseudomonadati</taxon>
        <taxon>Atribacterota</taxon>
        <taxon>Atribacteria</taxon>
        <taxon>Atribacterales</taxon>
        <taxon>Candidatus Caldatribacteriaceae</taxon>
        <taxon>Candidatus Caldatribacterium</taxon>
    </lineage>
</organism>
<name>A0A7V4WKR0_9BACT</name>
<reference evidence="1" key="1">
    <citation type="journal article" date="2020" name="mSystems">
        <title>Genome- and Community-Level Interaction Insights into Carbon Utilization and Element Cycling Functions of Hydrothermarchaeota in Hydrothermal Sediment.</title>
        <authorList>
            <person name="Zhou Z."/>
            <person name="Liu Y."/>
            <person name="Xu W."/>
            <person name="Pan J."/>
            <person name="Luo Z.H."/>
            <person name="Li M."/>
        </authorList>
    </citation>
    <scope>NUCLEOTIDE SEQUENCE [LARGE SCALE GENOMIC DNA]</scope>
    <source>
        <strain evidence="1">SpSt-82</strain>
    </source>
</reference>
<comment type="caution">
    <text evidence="1">The sequence shown here is derived from an EMBL/GenBank/DDBJ whole genome shotgun (WGS) entry which is preliminary data.</text>
</comment>
<dbReference type="InterPro" id="IPR038484">
    <property type="entry name" value="MucB/RseB_C_sf"/>
</dbReference>
<sequence>MRVLLPLVFFLVFVFPGFAQVLSPEEARSVVERVLEASLAGDYWGVWRLKDFAKGEERFVEVLFLKGMGFAWKTLGEEEVVHMRFGHSRYVVNLKSGEVESVYPLLDFPFVPFEREDLPLLLENYVFELREDELALISRWTGKVARSIIFGDGGEMIGQRTYAPWGEPLAEWRMLYRDASPDFPWVAQMTRLLELWSARVLGAEASRRRFPGTSPFALSGFVPLGFRLRRAYLLQDGGKKFYGFVYSDGLRSFILFQSAYPFRISASSAPRYLQLVQEGGMVRVTAEKGGFYFLLIGELDPRVGQEIMESFLQEGGRE</sequence>
<protein>
    <recommendedName>
        <fullName evidence="2">MucB/RseB N-terminal domain-containing protein</fullName>
    </recommendedName>
</protein>
<proteinExistence type="predicted"/>
<accession>A0A7V4WKR0</accession>
<dbReference type="Gene3D" id="3.30.200.100">
    <property type="entry name" value="MucB/RseB, C-terminal domain"/>
    <property type="match status" value="1"/>
</dbReference>
<gene>
    <name evidence="1" type="ORF">ENW11_03695</name>
</gene>
<dbReference type="EMBL" id="DTIY01000025">
    <property type="protein sequence ID" value="HGY38899.1"/>
    <property type="molecule type" value="Genomic_DNA"/>
</dbReference>
<evidence type="ECO:0000313" key="1">
    <source>
        <dbReference type="EMBL" id="HGY38899.1"/>
    </source>
</evidence>
<dbReference type="AlphaFoldDB" id="A0A7V4WKR0"/>
<evidence type="ECO:0008006" key="2">
    <source>
        <dbReference type="Google" id="ProtNLM"/>
    </source>
</evidence>